<organism evidence="2 3">
    <name type="scientific">Fusarium redolens</name>
    <dbReference type="NCBI Taxonomy" id="48865"/>
    <lineage>
        <taxon>Eukaryota</taxon>
        <taxon>Fungi</taxon>
        <taxon>Dikarya</taxon>
        <taxon>Ascomycota</taxon>
        <taxon>Pezizomycotina</taxon>
        <taxon>Sordariomycetes</taxon>
        <taxon>Hypocreomycetidae</taxon>
        <taxon>Hypocreales</taxon>
        <taxon>Nectriaceae</taxon>
        <taxon>Fusarium</taxon>
        <taxon>Fusarium redolens species complex</taxon>
    </lineage>
</organism>
<proteinExistence type="predicted"/>
<reference evidence="2" key="1">
    <citation type="journal article" date="2021" name="Nat. Commun.">
        <title>Genetic determinants of endophytism in the Arabidopsis root mycobiome.</title>
        <authorList>
            <person name="Mesny F."/>
            <person name="Miyauchi S."/>
            <person name="Thiergart T."/>
            <person name="Pickel B."/>
            <person name="Atanasova L."/>
            <person name="Karlsson M."/>
            <person name="Huettel B."/>
            <person name="Barry K.W."/>
            <person name="Haridas S."/>
            <person name="Chen C."/>
            <person name="Bauer D."/>
            <person name="Andreopoulos W."/>
            <person name="Pangilinan J."/>
            <person name="LaButti K."/>
            <person name="Riley R."/>
            <person name="Lipzen A."/>
            <person name="Clum A."/>
            <person name="Drula E."/>
            <person name="Henrissat B."/>
            <person name="Kohler A."/>
            <person name="Grigoriev I.V."/>
            <person name="Martin F.M."/>
            <person name="Hacquard S."/>
        </authorList>
    </citation>
    <scope>NUCLEOTIDE SEQUENCE</scope>
    <source>
        <strain evidence="2">MPI-CAGE-AT-0023</strain>
    </source>
</reference>
<sequence length="289" mass="33294">MSKLDRHTVLIDDEAAAVLRPFRSLQSPEKQGPHSNHRRDEEVNHRRHPIDTSRIPVRGLDTSNVKPVLVPVLAGSPWKHYTREYYVKHWCLFAIAISKQSRDKLYVIRSSPTLNDEKLQIIRQISHPNVLESIEIYSEEDNNYYIVSGMIETSLMHVCRAPEYPSEVQLSSILFQVRRYFLDIRSEYLITQGLVPETITCGGVLINLAGEVKISNVEEFQTGERGPKAQIGLSHPDRWSSEAVHMLSLLDSEPSMEELAMHKFWKKGRKEELKSLVYFTLITAYHSRS</sequence>
<dbReference type="AlphaFoldDB" id="A0A9P9G086"/>
<evidence type="ECO:0000256" key="1">
    <source>
        <dbReference type="SAM" id="MobiDB-lite"/>
    </source>
</evidence>
<dbReference type="OrthoDB" id="4226417at2759"/>
<evidence type="ECO:0008006" key="4">
    <source>
        <dbReference type="Google" id="ProtNLM"/>
    </source>
</evidence>
<name>A0A9P9G086_FUSRE</name>
<evidence type="ECO:0000313" key="3">
    <source>
        <dbReference type="Proteomes" id="UP000720189"/>
    </source>
</evidence>
<dbReference type="EMBL" id="JAGMUX010000023">
    <property type="protein sequence ID" value="KAH7230136.1"/>
    <property type="molecule type" value="Genomic_DNA"/>
</dbReference>
<gene>
    <name evidence="2" type="ORF">BKA55DRAFT_526257</name>
</gene>
<comment type="caution">
    <text evidence="2">The sequence shown here is derived from an EMBL/GenBank/DDBJ whole genome shotgun (WGS) entry which is preliminary data.</text>
</comment>
<accession>A0A9P9G086</accession>
<keyword evidence="3" id="KW-1185">Reference proteome</keyword>
<protein>
    <recommendedName>
        <fullName evidence="4">Protein kinase domain-containing protein</fullName>
    </recommendedName>
</protein>
<dbReference type="GeneID" id="70218773"/>
<dbReference type="RefSeq" id="XP_046042947.1">
    <property type="nucleotide sequence ID" value="XM_046188819.1"/>
</dbReference>
<evidence type="ECO:0000313" key="2">
    <source>
        <dbReference type="EMBL" id="KAH7230136.1"/>
    </source>
</evidence>
<dbReference type="InterPro" id="IPR011009">
    <property type="entry name" value="Kinase-like_dom_sf"/>
</dbReference>
<dbReference type="SUPFAM" id="SSF56112">
    <property type="entry name" value="Protein kinase-like (PK-like)"/>
    <property type="match status" value="1"/>
</dbReference>
<dbReference type="Proteomes" id="UP000720189">
    <property type="component" value="Unassembled WGS sequence"/>
</dbReference>
<feature type="region of interest" description="Disordered" evidence="1">
    <location>
        <begin position="22"/>
        <end position="56"/>
    </location>
</feature>